<keyword evidence="8" id="KW-0067">ATP-binding</keyword>
<comment type="similarity">
    <text evidence="3">Belongs to the mab-21 family.</text>
</comment>
<reference evidence="16 17" key="1">
    <citation type="submission" date="2025-04" db="UniProtKB">
        <authorList>
            <consortium name="RefSeq"/>
        </authorList>
    </citation>
    <scope>IDENTIFICATION</scope>
    <source>
        <tissue evidence="16 17">Total insect</tissue>
    </source>
</reference>
<evidence type="ECO:0000256" key="5">
    <source>
        <dbReference type="ARBA" id="ARBA00022695"/>
    </source>
</evidence>
<dbReference type="InterPro" id="IPR046906">
    <property type="entry name" value="Mab-21_HhH/H2TH-like"/>
</dbReference>
<feature type="domain" description="Mab-21-like HhH/H2TH-like" evidence="14">
    <location>
        <begin position="302"/>
        <end position="394"/>
    </location>
</feature>
<evidence type="ECO:0000259" key="13">
    <source>
        <dbReference type="Pfam" id="PF03281"/>
    </source>
</evidence>
<evidence type="ECO:0000313" key="18">
    <source>
        <dbReference type="RefSeq" id="XP_034254739.1"/>
    </source>
</evidence>
<evidence type="ECO:0000256" key="8">
    <source>
        <dbReference type="ARBA" id="ARBA00022840"/>
    </source>
</evidence>
<evidence type="ECO:0000256" key="12">
    <source>
        <dbReference type="SAM" id="MobiDB-lite"/>
    </source>
</evidence>
<keyword evidence="7" id="KW-0547">Nucleotide-binding</keyword>
<dbReference type="Gene3D" id="3.30.460.90">
    <property type="match status" value="1"/>
</dbReference>
<evidence type="ECO:0000256" key="11">
    <source>
        <dbReference type="ARBA" id="ARBA00023211"/>
    </source>
</evidence>
<evidence type="ECO:0000313" key="16">
    <source>
        <dbReference type="RefSeq" id="XP_034254736.1"/>
    </source>
</evidence>
<evidence type="ECO:0000256" key="3">
    <source>
        <dbReference type="ARBA" id="ARBA00008307"/>
    </source>
</evidence>
<evidence type="ECO:0000259" key="14">
    <source>
        <dbReference type="Pfam" id="PF20266"/>
    </source>
</evidence>
<dbReference type="RefSeq" id="XP_034254736.1">
    <property type="nucleotide sequence ID" value="XM_034398845.1"/>
</dbReference>
<evidence type="ECO:0000256" key="2">
    <source>
        <dbReference type="ARBA" id="ARBA00001946"/>
    </source>
</evidence>
<sequence>MADLPPLNHQDAILQYISSNFVSVKESDKTFYKGHLEFVVTNLIKNMKDVDIFFCTMFQRDEVAGSFWDGLKIGKPVEFDKNFVLRLPRCFMNSIQFLPALPSFVLVNVKRGFADLQRSDKWEQYKGHPHYSSSGRAPPAGARPRRPLPGPSGRRPNLPRKIESWLDRDGNIISDKVRFWMESVIVRAVDSFPSYSNAGWSYKLSTRKAGPAMTVEVEINPGSRQFNIDIVPAFEFQPAAWPKHIRPYPKNIPDAVWHVVPKPIKPNESESGANRSNYGPDIQWRLSFHNQESYRIHDKFHLKAVLKLIKKMRDVKLDQDMLCSYAIKTVFLWEMDDHDDSFWQRGLSVTFLHMLNVLVKFLRSGNLPFYWQKEHNLLGKLKEVQRDQLFRTVQRIQNQIHHGLRNEDWLVIAREILTDEEFHQLEGSFDI</sequence>
<dbReference type="GeneID" id="117653275"/>
<dbReference type="OrthoDB" id="6054650at2759"/>
<keyword evidence="5" id="KW-0548">Nucleotidyltransferase</keyword>
<dbReference type="Pfam" id="PF20266">
    <property type="entry name" value="Mab-21_C"/>
    <property type="match status" value="1"/>
</dbReference>
<dbReference type="RefSeq" id="XP_034254738.1">
    <property type="nucleotide sequence ID" value="XM_034398847.1"/>
</dbReference>
<dbReference type="Proteomes" id="UP000515158">
    <property type="component" value="Unplaced"/>
</dbReference>
<evidence type="ECO:0000313" key="15">
    <source>
        <dbReference type="Proteomes" id="UP000515158"/>
    </source>
</evidence>
<dbReference type="RefSeq" id="XP_034254741.1">
    <property type="nucleotide sequence ID" value="XM_034398850.1"/>
</dbReference>
<organism evidence="19">
    <name type="scientific">Thrips palmi</name>
    <name type="common">Melon thrips</name>
    <dbReference type="NCBI Taxonomy" id="161013"/>
    <lineage>
        <taxon>Eukaryota</taxon>
        <taxon>Metazoa</taxon>
        <taxon>Ecdysozoa</taxon>
        <taxon>Arthropoda</taxon>
        <taxon>Hexapoda</taxon>
        <taxon>Insecta</taxon>
        <taxon>Pterygota</taxon>
        <taxon>Neoptera</taxon>
        <taxon>Paraneoptera</taxon>
        <taxon>Thysanoptera</taxon>
        <taxon>Terebrantia</taxon>
        <taxon>Thripoidea</taxon>
        <taxon>Thripidae</taxon>
        <taxon>Thrips</taxon>
    </lineage>
</organism>
<evidence type="ECO:0000313" key="20">
    <source>
        <dbReference type="RefSeq" id="XP_034254741.1"/>
    </source>
</evidence>
<comment type="cofactor">
    <cofactor evidence="2">
        <name>Mg(2+)</name>
        <dbReference type="ChEBI" id="CHEBI:18420"/>
    </cofactor>
</comment>
<evidence type="ECO:0000313" key="19">
    <source>
        <dbReference type="RefSeq" id="XP_034254740.1"/>
    </source>
</evidence>
<dbReference type="SMART" id="SM01265">
    <property type="entry name" value="Mab-21"/>
    <property type="match status" value="1"/>
</dbReference>
<protein>
    <submittedName>
        <fullName evidence="16 17">Uncharacterized protein LOC117653275 isoform X1</fullName>
    </submittedName>
</protein>
<evidence type="ECO:0000256" key="4">
    <source>
        <dbReference type="ARBA" id="ARBA00022679"/>
    </source>
</evidence>
<accession>A0A6P9AB88</accession>
<dbReference type="GO" id="GO:0005525">
    <property type="term" value="F:GTP binding"/>
    <property type="evidence" value="ECO:0007669"/>
    <property type="project" value="UniProtKB-KW"/>
</dbReference>
<evidence type="ECO:0000313" key="17">
    <source>
        <dbReference type="RefSeq" id="XP_034254738.1"/>
    </source>
</evidence>
<dbReference type="GO" id="GO:0005524">
    <property type="term" value="F:ATP binding"/>
    <property type="evidence" value="ECO:0007669"/>
    <property type="project" value="UniProtKB-KW"/>
</dbReference>
<feature type="region of interest" description="Disordered" evidence="12">
    <location>
        <begin position="125"/>
        <end position="161"/>
    </location>
</feature>
<dbReference type="PANTHER" id="PTHR10656:SF42">
    <property type="entry name" value="CYCLIC GMP-AMP SYNTHASE-LIKE PROTEIN-RELATED"/>
    <property type="match status" value="1"/>
</dbReference>
<dbReference type="InterPro" id="IPR024810">
    <property type="entry name" value="MAB21L/cGLR"/>
</dbReference>
<dbReference type="AlphaFoldDB" id="A0A6P9AB88"/>
<evidence type="ECO:0000256" key="7">
    <source>
        <dbReference type="ARBA" id="ARBA00022741"/>
    </source>
</evidence>
<name>A0A6P9AB88_THRPL</name>
<keyword evidence="15" id="KW-1185">Reference proteome</keyword>
<keyword evidence="11" id="KW-0464">Manganese</keyword>
<dbReference type="RefSeq" id="XP_034254740.1">
    <property type="nucleotide sequence ID" value="XM_034398849.1"/>
</dbReference>
<evidence type="ECO:0000256" key="1">
    <source>
        <dbReference type="ARBA" id="ARBA00001936"/>
    </source>
</evidence>
<dbReference type="PANTHER" id="PTHR10656">
    <property type="entry name" value="CELL FATE DETERMINING PROTEIN MAB21-RELATED"/>
    <property type="match status" value="1"/>
</dbReference>
<evidence type="ECO:0000256" key="10">
    <source>
        <dbReference type="ARBA" id="ARBA00023134"/>
    </source>
</evidence>
<keyword evidence="9" id="KW-0460">Magnesium</keyword>
<dbReference type="RefSeq" id="XP_034254739.1">
    <property type="nucleotide sequence ID" value="XM_034398848.1"/>
</dbReference>
<comment type="cofactor">
    <cofactor evidence="1">
        <name>Mn(2+)</name>
        <dbReference type="ChEBI" id="CHEBI:29035"/>
    </cofactor>
</comment>
<dbReference type="KEGG" id="tpal:117653275"/>
<evidence type="ECO:0000256" key="9">
    <source>
        <dbReference type="ARBA" id="ARBA00022842"/>
    </source>
</evidence>
<keyword evidence="6" id="KW-0479">Metal-binding</keyword>
<dbReference type="Gene3D" id="1.10.1410.40">
    <property type="match status" value="1"/>
</dbReference>
<evidence type="ECO:0000256" key="6">
    <source>
        <dbReference type="ARBA" id="ARBA00022723"/>
    </source>
</evidence>
<dbReference type="InterPro" id="IPR046903">
    <property type="entry name" value="Mab-21-like_nuc_Trfase"/>
</dbReference>
<dbReference type="Pfam" id="PF03281">
    <property type="entry name" value="Mab-21"/>
    <property type="match status" value="1"/>
</dbReference>
<dbReference type="GO" id="GO:0016779">
    <property type="term" value="F:nucleotidyltransferase activity"/>
    <property type="evidence" value="ECO:0007669"/>
    <property type="project" value="UniProtKB-KW"/>
</dbReference>
<feature type="domain" description="Mab-21-like nucleotidyltransferase" evidence="13">
    <location>
        <begin position="68"/>
        <end position="293"/>
    </location>
</feature>
<gene>
    <name evidence="16 17 18 19 20" type="primary">LOC117653275</name>
</gene>
<feature type="compositionally biased region" description="Low complexity" evidence="12">
    <location>
        <begin position="132"/>
        <end position="142"/>
    </location>
</feature>
<proteinExistence type="inferred from homology"/>
<dbReference type="GO" id="GO:0046872">
    <property type="term" value="F:metal ion binding"/>
    <property type="evidence" value="ECO:0007669"/>
    <property type="project" value="UniProtKB-KW"/>
</dbReference>
<keyword evidence="4" id="KW-0808">Transferase</keyword>
<keyword evidence="10" id="KW-0342">GTP-binding</keyword>